<proteinExistence type="predicted"/>
<keyword evidence="3" id="KW-0472">Membrane</keyword>
<evidence type="ECO:0008006" key="6">
    <source>
        <dbReference type="Google" id="ProtNLM"/>
    </source>
</evidence>
<dbReference type="AlphaFoldDB" id="A0A543BC39"/>
<dbReference type="Proteomes" id="UP000317209">
    <property type="component" value="Unassembled WGS sequence"/>
</dbReference>
<evidence type="ECO:0000256" key="3">
    <source>
        <dbReference type="SAM" id="Phobius"/>
    </source>
</evidence>
<comment type="caution">
    <text evidence="4">The sequence shown here is derived from an EMBL/GenBank/DDBJ whole genome shotgun (WGS) entry which is preliminary data.</text>
</comment>
<keyword evidence="5" id="KW-1185">Reference proteome</keyword>
<keyword evidence="3" id="KW-1133">Transmembrane helix</keyword>
<reference evidence="4 5" key="1">
    <citation type="submission" date="2019-06" db="EMBL/GenBank/DDBJ databases">
        <title>Sequencing the genomes of 1000 actinobacteria strains.</title>
        <authorList>
            <person name="Klenk H.-P."/>
        </authorList>
    </citation>
    <scope>NUCLEOTIDE SEQUENCE [LARGE SCALE GENOMIC DNA]</scope>
    <source>
        <strain evidence="4 5">DSM 20169</strain>
    </source>
</reference>
<feature type="region of interest" description="Disordered" evidence="2">
    <location>
        <begin position="41"/>
        <end position="82"/>
    </location>
</feature>
<protein>
    <recommendedName>
        <fullName evidence="6">DUF4352 domain-containing protein</fullName>
    </recommendedName>
</protein>
<name>A0A543BC39_9MICO</name>
<dbReference type="OrthoDB" id="3831250at2"/>
<evidence type="ECO:0000256" key="1">
    <source>
        <dbReference type="ARBA" id="ARBA00022729"/>
    </source>
</evidence>
<dbReference type="RefSeq" id="WP_141874328.1">
    <property type="nucleotide sequence ID" value="NZ_VFOX01000002.1"/>
</dbReference>
<feature type="compositionally biased region" description="Low complexity" evidence="2">
    <location>
        <begin position="41"/>
        <end position="53"/>
    </location>
</feature>
<evidence type="ECO:0000313" key="5">
    <source>
        <dbReference type="Proteomes" id="UP000317209"/>
    </source>
</evidence>
<dbReference type="Gene3D" id="2.60.40.1240">
    <property type="match status" value="1"/>
</dbReference>
<keyword evidence="1" id="KW-0732">Signal</keyword>
<sequence length="215" mass="22088">MESTEESTPNRRRAWITLSILFAVIALAVVGALVVPSLLSGTPSATPSSSATPTVPPRDILNPDAPRPTQTPTPAPVESDAPFAELSPVAPDATIVADGGIEISLSSVQAVQGEATTAGETSGPAIRATVRVVNTGTEPLDLEYIAVNAYSGKDRAPAGILTQPGGAPFEGSLAPGESADGTYLFSIAEADREDVTLTVDYLFGSKVAVFRGDLR</sequence>
<evidence type="ECO:0000256" key="2">
    <source>
        <dbReference type="SAM" id="MobiDB-lite"/>
    </source>
</evidence>
<organism evidence="4 5">
    <name type="scientific">Microbacterium saperdae</name>
    <dbReference type="NCBI Taxonomy" id="69368"/>
    <lineage>
        <taxon>Bacteria</taxon>
        <taxon>Bacillati</taxon>
        <taxon>Actinomycetota</taxon>
        <taxon>Actinomycetes</taxon>
        <taxon>Micrococcales</taxon>
        <taxon>Microbacteriaceae</taxon>
        <taxon>Microbacterium</taxon>
    </lineage>
</organism>
<feature type="compositionally biased region" description="Pro residues" evidence="2">
    <location>
        <begin position="65"/>
        <end position="75"/>
    </location>
</feature>
<dbReference type="EMBL" id="VFOX01000002">
    <property type="protein sequence ID" value="TQL82404.1"/>
    <property type="molecule type" value="Genomic_DNA"/>
</dbReference>
<feature type="transmembrane region" description="Helical" evidence="3">
    <location>
        <begin position="15"/>
        <end position="39"/>
    </location>
</feature>
<evidence type="ECO:0000313" key="4">
    <source>
        <dbReference type="EMBL" id="TQL82404.1"/>
    </source>
</evidence>
<accession>A0A543BC39</accession>
<dbReference type="InterPro" id="IPR029050">
    <property type="entry name" value="Immunoprotect_excell_Ig-like"/>
</dbReference>
<keyword evidence="3" id="KW-0812">Transmembrane</keyword>
<gene>
    <name evidence="4" type="ORF">FB560_3889</name>
</gene>